<sequence>MPDKFLTQLGLSQKEAEVYLTLLGTGPASIRHIAAETEINRGTVYESLKKLMKRGLVSRSEHKGRKHFIAEDPEVLKHLFKDERRRLVTLRKELIKSLPVLQGMKTQSRKKPAIRIYEGLAGTRFVLEDVLKTIEKEKKKEYFVYSSADIRKYLYKNFASFSDRRIAAGIKTKVIALGGGGELRGLDERRWLTKNNSAPTYIIIYADKAAMISLGERNIPISVIIEDQDLAQTQRLIFEELWRLLK</sequence>
<dbReference type="AlphaFoldDB" id="A0A0G1C9U5"/>
<dbReference type="InterPro" id="IPR036388">
    <property type="entry name" value="WH-like_DNA-bd_sf"/>
</dbReference>
<dbReference type="InterPro" id="IPR002831">
    <property type="entry name" value="Tscrpt_reg_TrmB_N"/>
</dbReference>
<dbReference type="EMBL" id="LCFA01000012">
    <property type="protein sequence ID" value="KKS82174.1"/>
    <property type="molecule type" value="Genomic_DNA"/>
</dbReference>
<dbReference type="InterPro" id="IPR011991">
    <property type="entry name" value="ArsR-like_HTH"/>
</dbReference>
<dbReference type="InterPro" id="IPR036390">
    <property type="entry name" value="WH_DNA-bd_sf"/>
</dbReference>
<name>A0A0G1C9U5_9BACT</name>
<dbReference type="CDD" id="cd00090">
    <property type="entry name" value="HTH_ARSR"/>
    <property type="match status" value="1"/>
</dbReference>
<evidence type="ECO:0000313" key="2">
    <source>
        <dbReference type="EMBL" id="KKS82174.1"/>
    </source>
</evidence>
<organism evidence="2 3">
    <name type="scientific">Candidatus Wolfebacteria bacterium GW2011_GWC1_43_10</name>
    <dbReference type="NCBI Taxonomy" id="1619011"/>
    <lineage>
        <taxon>Bacteria</taxon>
        <taxon>Candidatus Wolfeibacteriota</taxon>
    </lineage>
</organism>
<evidence type="ECO:0000259" key="1">
    <source>
        <dbReference type="Pfam" id="PF01978"/>
    </source>
</evidence>
<dbReference type="Proteomes" id="UP000034810">
    <property type="component" value="Unassembled WGS sequence"/>
</dbReference>
<reference evidence="2 3" key="1">
    <citation type="journal article" date="2015" name="Nature">
        <title>rRNA introns, odd ribosomes, and small enigmatic genomes across a large radiation of phyla.</title>
        <authorList>
            <person name="Brown C.T."/>
            <person name="Hug L.A."/>
            <person name="Thomas B.C."/>
            <person name="Sharon I."/>
            <person name="Castelle C.J."/>
            <person name="Singh A."/>
            <person name="Wilkins M.J."/>
            <person name="Williams K.H."/>
            <person name="Banfield J.F."/>
        </authorList>
    </citation>
    <scope>NUCLEOTIDE SEQUENCE [LARGE SCALE GENOMIC DNA]</scope>
</reference>
<feature type="domain" description="Transcription regulator TrmB N-terminal" evidence="1">
    <location>
        <begin position="6"/>
        <end position="73"/>
    </location>
</feature>
<dbReference type="Pfam" id="PF01978">
    <property type="entry name" value="TrmB"/>
    <property type="match status" value="1"/>
</dbReference>
<dbReference type="PANTHER" id="PTHR34293:SF1">
    <property type="entry name" value="HTH-TYPE TRANSCRIPTIONAL REGULATOR TRMBL2"/>
    <property type="match status" value="1"/>
</dbReference>
<comment type="caution">
    <text evidence="2">The sequence shown here is derived from an EMBL/GenBank/DDBJ whole genome shotgun (WGS) entry which is preliminary data.</text>
</comment>
<accession>A0A0G1C9U5</accession>
<dbReference type="Gene3D" id="1.10.10.10">
    <property type="entry name" value="Winged helix-like DNA-binding domain superfamily/Winged helix DNA-binding domain"/>
    <property type="match status" value="1"/>
</dbReference>
<protein>
    <submittedName>
        <fullName evidence="2">Transcriptional regulator, TrmB</fullName>
    </submittedName>
</protein>
<evidence type="ECO:0000313" key="3">
    <source>
        <dbReference type="Proteomes" id="UP000034810"/>
    </source>
</evidence>
<dbReference type="InterPro" id="IPR051797">
    <property type="entry name" value="TrmB-like"/>
</dbReference>
<proteinExistence type="predicted"/>
<dbReference type="SUPFAM" id="SSF46785">
    <property type="entry name" value="Winged helix' DNA-binding domain"/>
    <property type="match status" value="1"/>
</dbReference>
<dbReference type="PANTHER" id="PTHR34293">
    <property type="entry name" value="HTH-TYPE TRANSCRIPTIONAL REGULATOR TRMBL2"/>
    <property type="match status" value="1"/>
</dbReference>
<gene>
    <name evidence="2" type="ORF">UV58_C0012G0020</name>
</gene>